<evidence type="ECO:0000256" key="3">
    <source>
        <dbReference type="ARBA" id="ARBA00023002"/>
    </source>
</evidence>
<dbReference type="SUPFAM" id="SSF51735">
    <property type="entry name" value="NAD(P)-binding Rossmann-fold domains"/>
    <property type="match status" value="1"/>
</dbReference>
<evidence type="ECO:0000313" key="6">
    <source>
        <dbReference type="Proteomes" id="UP000012174"/>
    </source>
</evidence>
<accession>M7SC21</accession>
<keyword evidence="6" id="KW-1185">Reference proteome</keyword>
<dbReference type="OMA" id="DAHPCRA"/>
<evidence type="ECO:0000313" key="5">
    <source>
        <dbReference type="EMBL" id="EMR63749.1"/>
    </source>
</evidence>
<evidence type="ECO:0000256" key="2">
    <source>
        <dbReference type="ARBA" id="ARBA00022857"/>
    </source>
</evidence>
<feature type="region of interest" description="Disordered" evidence="4">
    <location>
        <begin position="1"/>
        <end position="21"/>
    </location>
</feature>
<organism evidence="5 6">
    <name type="scientific">Eutypa lata (strain UCR-EL1)</name>
    <name type="common">Grapevine dieback disease fungus</name>
    <name type="synonym">Eutypa armeniacae</name>
    <dbReference type="NCBI Taxonomy" id="1287681"/>
    <lineage>
        <taxon>Eukaryota</taxon>
        <taxon>Fungi</taxon>
        <taxon>Dikarya</taxon>
        <taxon>Ascomycota</taxon>
        <taxon>Pezizomycotina</taxon>
        <taxon>Sordariomycetes</taxon>
        <taxon>Xylariomycetidae</taxon>
        <taxon>Xylariales</taxon>
        <taxon>Diatrypaceae</taxon>
        <taxon>Eutypa</taxon>
    </lineage>
</organism>
<reference evidence="6" key="1">
    <citation type="journal article" date="2013" name="Genome Announc.">
        <title>Draft genome sequence of the grapevine dieback fungus Eutypa lata UCR-EL1.</title>
        <authorList>
            <person name="Blanco-Ulate B."/>
            <person name="Rolshausen P.E."/>
            <person name="Cantu D."/>
        </authorList>
    </citation>
    <scope>NUCLEOTIDE SEQUENCE [LARGE SCALE GENOMIC DNA]</scope>
    <source>
        <strain evidence="6">UCR-EL1</strain>
    </source>
</reference>
<dbReference type="PANTHER" id="PTHR43639">
    <property type="entry name" value="OXIDOREDUCTASE, SHORT-CHAIN DEHYDROGENASE/REDUCTASE FAMILY (AFU_ORTHOLOGUE AFUA_5G02870)"/>
    <property type="match status" value="1"/>
</dbReference>
<proteinExistence type="inferred from homology"/>
<dbReference type="Proteomes" id="UP000012174">
    <property type="component" value="Unassembled WGS sequence"/>
</dbReference>
<dbReference type="InterPro" id="IPR036291">
    <property type="entry name" value="NAD(P)-bd_dom_sf"/>
</dbReference>
<dbReference type="CDD" id="cd05233">
    <property type="entry name" value="SDR_c"/>
    <property type="match status" value="1"/>
</dbReference>
<comment type="similarity">
    <text evidence="1">Belongs to the short-chain dehydrogenases/reductases (SDR) family.</text>
</comment>
<dbReference type="HOGENOM" id="CLU_010194_1_3_1"/>
<dbReference type="EMBL" id="KB707179">
    <property type="protein sequence ID" value="EMR63749.1"/>
    <property type="molecule type" value="Genomic_DNA"/>
</dbReference>
<dbReference type="STRING" id="1287681.M7SC21"/>
<dbReference type="InterPro" id="IPR002347">
    <property type="entry name" value="SDR_fam"/>
</dbReference>
<evidence type="ECO:0000256" key="4">
    <source>
        <dbReference type="SAM" id="MobiDB-lite"/>
    </source>
</evidence>
<dbReference type="PANTHER" id="PTHR43639:SF1">
    <property type="entry name" value="SHORT-CHAIN DEHYDROGENASE_REDUCTASE FAMILY PROTEIN"/>
    <property type="match status" value="1"/>
</dbReference>
<dbReference type="Pfam" id="PF13561">
    <property type="entry name" value="adh_short_C2"/>
    <property type="match status" value="1"/>
</dbReference>
<dbReference type="eggNOG" id="KOG0725">
    <property type="taxonomic scope" value="Eukaryota"/>
</dbReference>
<sequence>MSATATPQEYTLPLSGYTSPSSSAKVQTLASQIRALPHNPDAHPCRADLGTPDGGKTFIADLVRWWKKKKSEATTTINSSSDSDKSSSNTLKIDIIVNNAGYDVVRTLGEITPADFAAVYDVNVRGVIFLTQALLPHLNANGRIINMSSVGARGGFKAMSLYCSSKAALEGLTRCWAAELGANGTTVNCVNPGPVPSDMLDGVPGEIIAMQKASTPIENRLGSVKEIADIVAMLAGRDGAWITGQAISASGLGYVLNDSPGDGDLERSNFE</sequence>
<gene>
    <name evidence="5" type="ORF">UCREL1_9302</name>
</gene>
<evidence type="ECO:0000256" key="1">
    <source>
        <dbReference type="ARBA" id="ARBA00006484"/>
    </source>
</evidence>
<name>M7SC21_EUTLA</name>
<dbReference type="OrthoDB" id="47007at2759"/>
<protein>
    <submittedName>
        <fullName evidence="5">Putative 3-ketoacyl-acyl carrier protein reductase protein</fullName>
    </submittedName>
</protein>
<keyword evidence="2" id="KW-0521">NADP</keyword>
<dbReference type="AlphaFoldDB" id="M7SC21"/>
<keyword evidence="3" id="KW-0560">Oxidoreductase</keyword>
<dbReference type="PRINTS" id="PR00080">
    <property type="entry name" value="SDRFAMILY"/>
</dbReference>
<dbReference type="GO" id="GO:0016491">
    <property type="term" value="F:oxidoreductase activity"/>
    <property type="evidence" value="ECO:0007669"/>
    <property type="project" value="UniProtKB-KW"/>
</dbReference>
<dbReference type="Gene3D" id="3.40.50.720">
    <property type="entry name" value="NAD(P)-binding Rossmann-like Domain"/>
    <property type="match status" value="1"/>
</dbReference>
<dbReference type="PROSITE" id="PS00061">
    <property type="entry name" value="ADH_SHORT"/>
    <property type="match status" value="1"/>
</dbReference>
<dbReference type="PRINTS" id="PR00081">
    <property type="entry name" value="GDHRDH"/>
</dbReference>
<dbReference type="InterPro" id="IPR020904">
    <property type="entry name" value="Sc_DH/Rdtase_CS"/>
</dbReference>
<dbReference type="KEGG" id="ela:UCREL1_9302"/>